<proteinExistence type="predicted"/>
<organism evidence="1 2">
    <name type="scientific">Chitinophaga filiformis</name>
    <name type="common">Myxococcus filiformis</name>
    <name type="synonym">Flexibacter filiformis</name>
    <dbReference type="NCBI Taxonomy" id="104663"/>
    <lineage>
        <taxon>Bacteria</taxon>
        <taxon>Pseudomonadati</taxon>
        <taxon>Bacteroidota</taxon>
        <taxon>Chitinophagia</taxon>
        <taxon>Chitinophagales</taxon>
        <taxon>Chitinophagaceae</taxon>
        <taxon>Chitinophaga</taxon>
    </lineage>
</organism>
<reference evidence="1 2" key="1">
    <citation type="submission" date="2022-04" db="EMBL/GenBank/DDBJ databases">
        <title>The arsenic-methylating capacity of Chitinophaga filiformis YT5 during chitin decomposition.</title>
        <authorList>
            <person name="Chen G."/>
            <person name="Liang Y."/>
        </authorList>
    </citation>
    <scope>NUCLEOTIDE SEQUENCE [LARGE SCALE GENOMIC DNA]</scope>
    <source>
        <strain evidence="1 2">YT5</strain>
    </source>
</reference>
<gene>
    <name evidence="1" type="ORF">MYF79_29705</name>
</gene>
<name>A0ABY4HZ77_CHIFI</name>
<dbReference type="Proteomes" id="UP000830198">
    <property type="component" value="Chromosome"/>
</dbReference>
<evidence type="ECO:0000313" key="2">
    <source>
        <dbReference type="Proteomes" id="UP000830198"/>
    </source>
</evidence>
<keyword evidence="2" id="KW-1185">Reference proteome</keyword>
<dbReference type="RefSeq" id="WP_247811481.1">
    <property type="nucleotide sequence ID" value="NZ_CP095855.1"/>
</dbReference>
<sequence length="157" mass="17629">MAIIFEGLSKCVLCGQKLNCVDEITAAPPLTSNTKDPLFVFSDAGMHVACLDGHPLKDSLFYQIEQLDNVTGGAKARCIVDGNLITHPGDMLALGMLTSDLNEPLAAFNFIILNRNNRYRWNRREEFISLAEEFILNAKWEPYGPFDMLKYIMKELA</sequence>
<accession>A0ABY4HZ77</accession>
<protein>
    <submittedName>
        <fullName evidence="1">Uncharacterized protein</fullName>
    </submittedName>
</protein>
<evidence type="ECO:0000313" key="1">
    <source>
        <dbReference type="EMBL" id="UPK69138.1"/>
    </source>
</evidence>
<dbReference type="EMBL" id="CP095855">
    <property type="protein sequence ID" value="UPK69138.1"/>
    <property type="molecule type" value="Genomic_DNA"/>
</dbReference>